<keyword evidence="2" id="KW-0812">Transmembrane</keyword>
<feature type="compositionally biased region" description="Polar residues" evidence="1">
    <location>
        <begin position="228"/>
        <end position="242"/>
    </location>
</feature>
<evidence type="ECO:0000256" key="1">
    <source>
        <dbReference type="SAM" id="MobiDB-lite"/>
    </source>
</evidence>
<dbReference type="SUPFAM" id="SSF51261">
    <property type="entry name" value="Duplicated hybrid motif"/>
    <property type="match status" value="1"/>
</dbReference>
<dbReference type="Proteomes" id="UP001596505">
    <property type="component" value="Unassembled WGS sequence"/>
</dbReference>
<feature type="compositionally biased region" description="Polar residues" evidence="1">
    <location>
        <begin position="280"/>
        <end position="293"/>
    </location>
</feature>
<evidence type="ECO:0000259" key="3">
    <source>
        <dbReference type="Pfam" id="PF01551"/>
    </source>
</evidence>
<evidence type="ECO:0000313" key="4">
    <source>
        <dbReference type="EMBL" id="MFC7391848.1"/>
    </source>
</evidence>
<dbReference type="InterPro" id="IPR011055">
    <property type="entry name" value="Dup_hybrid_motif"/>
</dbReference>
<feature type="compositionally biased region" description="Low complexity" evidence="1">
    <location>
        <begin position="258"/>
        <end position="272"/>
    </location>
</feature>
<gene>
    <name evidence="4" type="ORF">ACFQRG_02420</name>
</gene>
<feature type="domain" description="M23ase beta-sheet core" evidence="3">
    <location>
        <begin position="123"/>
        <end position="221"/>
    </location>
</feature>
<name>A0ABW2PR06_9BACL</name>
<comment type="caution">
    <text evidence="4">The sequence shown here is derived from an EMBL/GenBank/DDBJ whole genome shotgun (WGS) entry which is preliminary data.</text>
</comment>
<dbReference type="PANTHER" id="PTHR21666">
    <property type="entry name" value="PEPTIDASE-RELATED"/>
    <property type="match status" value="1"/>
</dbReference>
<sequence length="303" mass="33417">MTDKKDPRLSREEAEKWRLRKLTRKRWFLPAVYLGVAALIVAGALVFEKDGVHNQSGEKNHANNIAMNKKDKEAVPVNSMKENFKWPVENKNAVSVVQPFYDPKASEEEQAAALVNYNHSYTQNTGIDIAAKNNKTFAVTAAMSGKVVKAEKDNLLGNVVEIKHKNGVTTMYESLASMTVKPGDTVSQGEEIGKAGQCDFNKDAGVHVHFEIRKDGTAVNPEKYFSKGLSSLDNVNKTNSNIPAKEMPKKQENKQTPNKDNNMNKMENNQKSNDSKKGSTDQNSNNSDVSSPNAGHEDAHANG</sequence>
<keyword evidence="2" id="KW-0472">Membrane</keyword>
<dbReference type="RefSeq" id="WP_380963272.1">
    <property type="nucleotide sequence ID" value="NZ_JBHTCO010000003.1"/>
</dbReference>
<dbReference type="CDD" id="cd12797">
    <property type="entry name" value="M23_peptidase"/>
    <property type="match status" value="1"/>
</dbReference>
<feature type="region of interest" description="Disordered" evidence="1">
    <location>
        <begin position="228"/>
        <end position="303"/>
    </location>
</feature>
<dbReference type="PANTHER" id="PTHR21666:SF291">
    <property type="entry name" value="STAGE II SPORULATION PROTEIN Q"/>
    <property type="match status" value="1"/>
</dbReference>
<dbReference type="Pfam" id="PF01551">
    <property type="entry name" value="Peptidase_M23"/>
    <property type="match status" value="1"/>
</dbReference>
<dbReference type="InterPro" id="IPR050570">
    <property type="entry name" value="Cell_wall_metabolism_enzyme"/>
</dbReference>
<dbReference type="EMBL" id="JBHTCO010000003">
    <property type="protein sequence ID" value="MFC7391848.1"/>
    <property type="molecule type" value="Genomic_DNA"/>
</dbReference>
<proteinExistence type="predicted"/>
<keyword evidence="2" id="KW-1133">Transmembrane helix</keyword>
<dbReference type="Gene3D" id="2.70.70.10">
    <property type="entry name" value="Glucose Permease (Domain IIA)"/>
    <property type="match status" value="1"/>
</dbReference>
<feature type="transmembrane region" description="Helical" evidence="2">
    <location>
        <begin position="27"/>
        <end position="47"/>
    </location>
</feature>
<evidence type="ECO:0000256" key="2">
    <source>
        <dbReference type="SAM" id="Phobius"/>
    </source>
</evidence>
<protein>
    <submittedName>
        <fullName evidence="4">Peptidoglycan DD-metalloendopeptidase family protein</fullName>
    </submittedName>
</protein>
<reference evidence="5" key="1">
    <citation type="journal article" date="2019" name="Int. J. Syst. Evol. Microbiol.">
        <title>The Global Catalogue of Microorganisms (GCM) 10K type strain sequencing project: providing services to taxonomists for standard genome sequencing and annotation.</title>
        <authorList>
            <consortium name="The Broad Institute Genomics Platform"/>
            <consortium name="The Broad Institute Genome Sequencing Center for Infectious Disease"/>
            <person name="Wu L."/>
            <person name="Ma J."/>
        </authorList>
    </citation>
    <scope>NUCLEOTIDE SEQUENCE [LARGE SCALE GENOMIC DNA]</scope>
    <source>
        <strain evidence="5">CGMCC 1.16305</strain>
    </source>
</reference>
<dbReference type="InterPro" id="IPR016047">
    <property type="entry name" value="M23ase_b-sheet_dom"/>
</dbReference>
<evidence type="ECO:0000313" key="5">
    <source>
        <dbReference type="Proteomes" id="UP001596505"/>
    </source>
</evidence>
<organism evidence="4 5">
    <name type="scientific">Scopulibacillus cellulosilyticus</name>
    <dbReference type="NCBI Taxonomy" id="2665665"/>
    <lineage>
        <taxon>Bacteria</taxon>
        <taxon>Bacillati</taxon>
        <taxon>Bacillota</taxon>
        <taxon>Bacilli</taxon>
        <taxon>Bacillales</taxon>
        <taxon>Sporolactobacillaceae</taxon>
        <taxon>Scopulibacillus</taxon>
    </lineage>
</organism>
<keyword evidence="5" id="KW-1185">Reference proteome</keyword>
<accession>A0ABW2PR06</accession>